<comment type="caution">
    <text evidence="3">The sequence shown here is derived from an EMBL/GenBank/DDBJ whole genome shotgun (WGS) entry which is preliminary data.</text>
</comment>
<dbReference type="GO" id="GO:0009279">
    <property type="term" value="C:cell outer membrane"/>
    <property type="evidence" value="ECO:0007669"/>
    <property type="project" value="InterPro"/>
</dbReference>
<keyword evidence="2" id="KW-0732">Signal</keyword>
<evidence type="ECO:0000313" key="3">
    <source>
        <dbReference type="EMBL" id="MBO1107211.1"/>
    </source>
</evidence>
<dbReference type="AlphaFoldDB" id="A0A379CQ30"/>
<name>A0A379CQ30_PLESH</name>
<sequence length="243" mass="27594">MYKRLACLSALAALTATSVQAEPIYSFANVSANYLDWSSRTTSETGKKDFPYLELEGGAGYNWGEVYGFFDLENPTREWDRDDGRSMRIAAKGTVRYYLGDSGFNLYGHYYNTTMKGFYENNLIYGIGYNFNVGPVWAKPFLAANYTNNKFFEGSNGYMFGWVLGYDFQVAGQKFSFTNWNEYEFARDEAYGNGGKDGLNGAAAVWWHPTPSITTGIQYRYADKKLGSEAYQNAMVYSIKYNF</sequence>
<dbReference type="InterPro" id="IPR036777">
    <property type="entry name" value="Channel_Tsx-like_sf"/>
</dbReference>
<dbReference type="Proteomes" id="UP000664658">
    <property type="component" value="Unassembled WGS sequence"/>
</dbReference>
<dbReference type="SUPFAM" id="SSF111364">
    <property type="entry name" value="Tsx-like channel"/>
    <property type="match status" value="1"/>
</dbReference>
<reference evidence="3" key="1">
    <citation type="submission" date="2021-03" db="EMBL/GenBank/DDBJ databases">
        <title>Plesiomonas shigelloides zfcc0051, isolated from zebrafish feces.</title>
        <authorList>
            <person name="Vanderhoek Z."/>
            <person name="Gaulke C."/>
        </authorList>
    </citation>
    <scope>NUCLEOTIDE SEQUENCE</scope>
    <source>
        <strain evidence="3">Zfcc0051</strain>
    </source>
</reference>
<gene>
    <name evidence="3" type="ORF">J2R62_03090</name>
</gene>
<organism evidence="3 4">
    <name type="scientific">Plesiomonas shigelloides</name>
    <name type="common">Aeromonas shigelloides</name>
    <dbReference type="NCBI Taxonomy" id="703"/>
    <lineage>
        <taxon>Bacteria</taxon>
        <taxon>Pseudomonadati</taxon>
        <taxon>Pseudomonadota</taxon>
        <taxon>Gammaproteobacteria</taxon>
        <taxon>Enterobacterales</taxon>
        <taxon>Enterobacteriaceae</taxon>
        <taxon>Plesiomonas</taxon>
    </lineage>
</organism>
<evidence type="ECO:0000256" key="2">
    <source>
        <dbReference type="SAM" id="SignalP"/>
    </source>
</evidence>
<feature type="chain" id="PRO_5041071592" evidence="2">
    <location>
        <begin position="22"/>
        <end position="243"/>
    </location>
</feature>
<protein>
    <submittedName>
        <fullName evidence="3">Uncharacterized protein</fullName>
    </submittedName>
</protein>
<evidence type="ECO:0000313" key="4">
    <source>
        <dbReference type="Proteomes" id="UP000664658"/>
    </source>
</evidence>
<dbReference type="EMBL" id="JAFNAA010000002">
    <property type="protein sequence ID" value="MBO1107211.1"/>
    <property type="molecule type" value="Genomic_DNA"/>
</dbReference>
<dbReference type="Pfam" id="PF03502">
    <property type="entry name" value="Channel_Tsx"/>
    <property type="match status" value="1"/>
</dbReference>
<dbReference type="GeneID" id="69704048"/>
<comment type="similarity">
    <text evidence="1">Belongs to the nucleoside-specific channel-forming outer membrane porin (Tsx) (TC 1.B.10) family.</text>
</comment>
<evidence type="ECO:0000256" key="1">
    <source>
        <dbReference type="ARBA" id="ARBA00008728"/>
    </source>
</evidence>
<dbReference type="NCBIfam" id="NF008574">
    <property type="entry name" value="PRK11528.1"/>
    <property type="match status" value="1"/>
</dbReference>
<dbReference type="RefSeq" id="WP_039045514.1">
    <property type="nucleotide sequence ID" value="NZ_CP050969.1"/>
</dbReference>
<feature type="signal peptide" evidence="2">
    <location>
        <begin position="1"/>
        <end position="21"/>
    </location>
</feature>
<proteinExistence type="inferred from homology"/>
<dbReference type="KEGG" id="pshi:SAMEA2665130_2277"/>
<dbReference type="Gene3D" id="2.40.230.20">
    <property type="entry name" value="Nucleoside-specific channel-forming protein, Tsx-like"/>
    <property type="match status" value="1"/>
</dbReference>
<accession>A0A379CQ30</accession>
<dbReference type="InterPro" id="IPR018013">
    <property type="entry name" value="Channel_Tsx-like"/>
</dbReference>